<accession>A0A837GBY8</accession>
<gene>
    <name evidence="1" type="ORF">TW71_01745</name>
</gene>
<dbReference type="EMBL" id="JXXR01000001">
    <property type="protein sequence ID" value="KJY77779.1"/>
    <property type="molecule type" value="Genomic_DNA"/>
</dbReference>
<name>A0A837GBY8_9VIBR</name>
<evidence type="ECO:0000313" key="1">
    <source>
        <dbReference type="EMBL" id="KJY77779.1"/>
    </source>
</evidence>
<sequence>MPIAHCTISSDLVSKAETGEVIERWGSLSEQPTTDMTINFVRAELQEGRPYQIIANLFLPSVWSEKSVSALQLGLAKALSESFSVEPKNVLVMTTILSSGFVVENGREVTW</sequence>
<reference evidence="1" key="1">
    <citation type="journal article" date="2015" name="BMC Genomics">
        <title>Genome mining reveals unlocked bioactive potential of marine Gram-negative bacteria.</title>
        <authorList>
            <person name="Machado H."/>
            <person name="Sonnenschein E.C."/>
            <person name="Melchiorsen J."/>
            <person name="Gram L."/>
        </authorList>
    </citation>
    <scope>NUCLEOTIDE SEQUENCE</scope>
    <source>
        <strain evidence="1">S2052</strain>
    </source>
</reference>
<organism evidence="1">
    <name type="scientific">Vibrio coralliilyticus</name>
    <dbReference type="NCBI Taxonomy" id="190893"/>
    <lineage>
        <taxon>Bacteria</taxon>
        <taxon>Pseudomonadati</taxon>
        <taxon>Pseudomonadota</taxon>
        <taxon>Gammaproteobacteria</taxon>
        <taxon>Vibrionales</taxon>
        <taxon>Vibrionaceae</taxon>
        <taxon>Vibrio</taxon>
    </lineage>
</organism>
<protein>
    <submittedName>
        <fullName evidence="1">Uncharacterized protein</fullName>
    </submittedName>
</protein>
<proteinExistence type="predicted"/>
<comment type="caution">
    <text evidence="1">The sequence shown here is derived from an EMBL/GenBank/DDBJ whole genome shotgun (WGS) entry which is preliminary data.</text>
</comment>
<dbReference type="RefSeq" id="WP_045984770.1">
    <property type="nucleotide sequence ID" value="NZ_CP063051.1"/>
</dbReference>
<dbReference type="AlphaFoldDB" id="A0A837GBY8"/>